<feature type="region of interest" description="Disordered" evidence="1">
    <location>
        <begin position="151"/>
        <end position="189"/>
    </location>
</feature>
<evidence type="ECO:0000313" key="3">
    <source>
        <dbReference type="Proteomes" id="UP001140091"/>
    </source>
</evidence>
<feature type="compositionally biased region" description="Basic and acidic residues" evidence="1">
    <location>
        <begin position="205"/>
        <end position="252"/>
    </location>
</feature>
<feature type="compositionally biased region" description="Basic and acidic residues" evidence="1">
    <location>
        <begin position="362"/>
        <end position="407"/>
    </location>
</feature>
<accession>A0A9W8IZ69</accession>
<feature type="compositionally biased region" description="Pro residues" evidence="1">
    <location>
        <begin position="158"/>
        <end position="169"/>
    </location>
</feature>
<evidence type="ECO:0000256" key="1">
    <source>
        <dbReference type="SAM" id="MobiDB-lite"/>
    </source>
</evidence>
<evidence type="ECO:0000313" key="2">
    <source>
        <dbReference type="EMBL" id="KAJ2922633.1"/>
    </source>
</evidence>
<protein>
    <submittedName>
        <fullName evidence="2">Uncharacterized protein</fullName>
    </submittedName>
</protein>
<dbReference type="OrthoDB" id="2723779at2759"/>
<gene>
    <name evidence="2" type="ORF">H1R20_g14466</name>
</gene>
<feature type="region of interest" description="Disordered" evidence="1">
    <location>
        <begin position="205"/>
        <end position="489"/>
    </location>
</feature>
<organism evidence="2 3">
    <name type="scientific">Candolleomyces eurysporus</name>
    <dbReference type="NCBI Taxonomy" id="2828524"/>
    <lineage>
        <taxon>Eukaryota</taxon>
        <taxon>Fungi</taxon>
        <taxon>Dikarya</taxon>
        <taxon>Basidiomycota</taxon>
        <taxon>Agaricomycotina</taxon>
        <taxon>Agaricomycetes</taxon>
        <taxon>Agaricomycetidae</taxon>
        <taxon>Agaricales</taxon>
        <taxon>Agaricineae</taxon>
        <taxon>Psathyrellaceae</taxon>
        <taxon>Candolleomyces</taxon>
    </lineage>
</organism>
<feature type="compositionally biased region" description="Polar residues" evidence="1">
    <location>
        <begin position="256"/>
        <end position="265"/>
    </location>
</feature>
<sequence length="522" mass="59723">MIDLEPSNEWKLDLEKRVEDAFAEMAKEAGHLREICISLNPEDSDQLLADYADTMDSIRKLAKEQYLGELGMERQKRRRAAWLSLETNLLEEMEIAYQHIKQSGNGTTPVFSHTVDAGSTEQVAELEQLSQIVPNPEIKPAQTTRRPMLIAPQSRISPTPPNVLPPPPRSSGTSTGFSARNDQSRDESLRRRAFEIEEKRMIKEAERQRAEREGEQEVERIKRAREEEERSERIRREEQEVHRLENEREHTPMQKGIQQTAEAENSQSGGLGSTRTSSTSPNRPFQMPGSLSLLASLTSLTPRSPRPIDPTSTVEQRNMVHSLPTGVEGQATLTPPPRIRGPRERLHGSVKRGAGQKKRVMQQRDKQKRHEHELERGREKEWEKQRDSQGEQEGKNRKTEKMLHELEGAGGKAENAPRLAQKAESKRLVEGQAEELTHQEAAERKAQEEQRELERQHSEALESQQPDQQVDKQSPEEMAQIECEERDRAMQAVPVHEFTKKWKATLQSRIDQEIGILVQLNT</sequence>
<dbReference type="EMBL" id="JANBPK010001481">
    <property type="protein sequence ID" value="KAJ2922633.1"/>
    <property type="molecule type" value="Genomic_DNA"/>
</dbReference>
<dbReference type="AlphaFoldDB" id="A0A9W8IZ69"/>
<feature type="compositionally biased region" description="Basic and acidic residues" evidence="1">
    <location>
        <begin position="421"/>
        <end position="460"/>
    </location>
</feature>
<name>A0A9W8IZ69_9AGAR</name>
<dbReference type="Proteomes" id="UP001140091">
    <property type="component" value="Unassembled WGS sequence"/>
</dbReference>
<comment type="caution">
    <text evidence="2">The sequence shown here is derived from an EMBL/GenBank/DDBJ whole genome shotgun (WGS) entry which is preliminary data.</text>
</comment>
<feature type="non-terminal residue" evidence="2">
    <location>
        <position position="522"/>
    </location>
</feature>
<feature type="compositionally biased region" description="Low complexity" evidence="1">
    <location>
        <begin position="290"/>
        <end position="303"/>
    </location>
</feature>
<keyword evidence="3" id="KW-1185">Reference proteome</keyword>
<reference evidence="2" key="1">
    <citation type="submission" date="2022-06" db="EMBL/GenBank/DDBJ databases">
        <title>Genome Sequence of Candolleomyces eurysporus.</title>
        <authorList>
            <person name="Buettner E."/>
        </authorList>
    </citation>
    <scope>NUCLEOTIDE SEQUENCE</scope>
    <source>
        <strain evidence="2">VTCC 930004</strain>
    </source>
</reference>
<feature type="compositionally biased region" description="Basic residues" evidence="1">
    <location>
        <begin position="348"/>
        <end position="361"/>
    </location>
</feature>
<proteinExistence type="predicted"/>